<evidence type="ECO:0000256" key="1">
    <source>
        <dbReference type="SAM" id="Coils"/>
    </source>
</evidence>
<evidence type="ECO:0000256" key="2">
    <source>
        <dbReference type="SAM" id="Phobius"/>
    </source>
</evidence>
<feature type="coiled-coil region" evidence="1">
    <location>
        <begin position="41"/>
        <end position="68"/>
    </location>
</feature>
<comment type="caution">
    <text evidence="4">The sequence shown here is derived from an EMBL/GenBank/DDBJ whole genome shotgun (WGS) entry which is preliminary data.</text>
</comment>
<keyword evidence="5" id="KW-1185">Reference proteome</keyword>
<dbReference type="InterPro" id="IPR045957">
    <property type="entry name" value="DUF6377"/>
</dbReference>
<proteinExistence type="predicted"/>
<gene>
    <name evidence="4" type="ORF">LQ567_18535</name>
</gene>
<feature type="coiled-coil region" evidence="1">
    <location>
        <begin position="356"/>
        <end position="390"/>
    </location>
</feature>
<dbReference type="Proteomes" id="UP001199816">
    <property type="component" value="Unassembled WGS sequence"/>
</dbReference>
<protein>
    <submittedName>
        <fullName evidence="4">DUF6377 domain-containing protein</fullName>
    </submittedName>
</protein>
<dbReference type="Pfam" id="PF19904">
    <property type="entry name" value="DUF6377"/>
    <property type="match status" value="1"/>
</dbReference>
<reference evidence="4 5" key="1">
    <citation type="submission" date="2021-11" db="EMBL/GenBank/DDBJ databases">
        <title>Genomic of Niabella pedocola.</title>
        <authorList>
            <person name="Wu T."/>
        </authorList>
    </citation>
    <scope>NUCLEOTIDE SEQUENCE [LARGE SCALE GENOMIC DNA]</scope>
    <source>
        <strain evidence="4 5">JCM 31011</strain>
    </source>
</reference>
<keyword evidence="2" id="KW-1133">Transmembrane helix</keyword>
<feature type="transmembrane region" description="Helical" evidence="2">
    <location>
        <begin position="328"/>
        <end position="350"/>
    </location>
</feature>
<accession>A0ABS8PUN4</accession>
<feature type="domain" description="DUF6377" evidence="3">
    <location>
        <begin position="256"/>
        <end position="510"/>
    </location>
</feature>
<name>A0ABS8PUN4_9BACT</name>
<dbReference type="EMBL" id="JAJNEC010000005">
    <property type="protein sequence ID" value="MCD2424786.1"/>
    <property type="molecule type" value="Genomic_DNA"/>
</dbReference>
<dbReference type="RefSeq" id="WP_231006995.1">
    <property type="nucleotide sequence ID" value="NZ_JAJNEC010000005.1"/>
</dbReference>
<sequence length="549" mass="64072">MREVLLIFGLLILKQIAVSAQNVDSLLRVLDDKIKNAHVYESLKEQKIQELKTERRELKNHRSELYAINRSLYNAYNNYQSDSAIHYLNQNMDIADSLKDISKTNEVRIASATLFVRLGMYFEAREQLEKVTEATLSLQQQLDFNLAYRQLYLGLGSYSQNDRERHAYWEKARDFDIRVMEMTPDVSEEHLRSIEKSLRVKDDFPAALRANDQRLTLTTPFTIPYALVTFHRSLIYRKMGDVKNEKKYLTLSAISDVQLAIKDNASISILAALLMREGDINRAYQYIRFCLDNIKDYNTRIRSSEILNIQNIIDKEYQSRNKKKSQELQAVLIVVCVLSVLLAISIVYVYKQLKKGQAFSRKLKEINQELQSLNAKLHDMNDELKKRNLEVAEADHIKEEYIAYFLDECAKYIIKLDNYRIMVNKKLQGRQYENLYNITRDNSLKAEESKELFLNFDTMFVNVFPDFLTQFNALLADEEQIVLKKGEVLNTELRIYALVRLGIGDSSKIARFLGYSVNTIYNYRTKMKNKAKGARESFEENVKKIGAFI</sequence>
<evidence type="ECO:0000313" key="5">
    <source>
        <dbReference type="Proteomes" id="UP001199816"/>
    </source>
</evidence>
<evidence type="ECO:0000259" key="3">
    <source>
        <dbReference type="Pfam" id="PF19904"/>
    </source>
</evidence>
<keyword evidence="1" id="KW-0175">Coiled coil</keyword>
<keyword evidence="2" id="KW-0812">Transmembrane</keyword>
<evidence type="ECO:0000313" key="4">
    <source>
        <dbReference type="EMBL" id="MCD2424786.1"/>
    </source>
</evidence>
<keyword evidence="2" id="KW-0472">Membrane</keyword>
<organism evidence="4 5">
    <name type="scientific">Niabella pedocola</name>
    <dbReference type="NCBI Taxonomy" id="1752077"/>
    <lineage>
        <taxon>Bacteria</taxon>
        <taxon>Pseudomonadati</taxon>
        <taxon>Bacteroidota</taxon>
        <taxon>Chitinophagia</taxon>
        <taxon>Chitinophagales</taxon>
        <taxon>Chitinophagaceae</taxon>
        <taxon>Niabella</taxon>
    </lineage>
</organism>